<feature type="modified residue" description="4-aspartylphosphate" evidence="3">
    <location>
        <position position="88"/>
    </location>
</feature>
<dbReference type="SUPFAM" id="SSF109604">
    <property type="entry name" value="HD-domain/PDEase-like"/>
    <property type="match status" value="1"/>
</dbReference>
<dbReference type="EMBL" id="JADKNH010000006">
    <property type="protein sequence ID" value="MBF4693551.1"/>
    <property type="molecule type" value="Genomic_DNA"/>
</dbReference>
<dbReference type="Pfam" id="PF13487">
    <property type="entry name" value="HD_5"/>
    <property type="match status" value="1"/>
</dbReference>
<feature type="domain" description="Response regulatory" evidence="4">
    <location>
        <begin position="33"/>
        <end position="157"/>
    </location>
</feature>
<reference evidence="6 7" key="1">
    <citation type="submission" date="2020-11" db="EMBL/GenBank/DDBJ databases">
        <title>Fusibacter basophilias sp. nov.</title>
        <authorList>
            <person name="Qiu D."/>
        </authorList>
    </citation>
    <scope>NUCLEOTIDE SEQUENCE [LARGE SCALE GENOMIC DNA]</scope>
    <source>
        <strain evidence="6 7">Q10-2</strain>
    </source>
</reference>
<dbReference type="PANTHER" id="PTHR45228">
    <property type="entry name" value="CYCLIC DI-GMP PHOSPHODIESTERASE TM_0186-RELATED"/>
    <property type="match status" value="1"/>
</dbReference>
<dbReference type="Proteomes" id="UP000614200">
    <property type="component" value="Unassembled WGS sequence"/>
</dbReference>
<dbReference type="InterPro" id="IPR003607">
    <property type="entry name" value="HD/PDEase_dom"/>
</dbReference>
<dbReference type="PROSITE" id="PS51832">
    <property type="entry name" value="HD_GYP"/>
    <property type="match status" value="1"/>
</dbReference>
<dbReference type="InterPro" id="IPR037522">
    <property type="entry name" value="HD_GYP_dom"/>
</dbReference>
<proteinExistence type="predicted"/>
<dbReference type="Pfam" id="PF11849">
    <property type="entry name" value="DUF3369"/>
    <property type="match status" value="1"/>
</dbReference>
<dbReference type="PROSITE" id="PS50110">
    <property type="entry name" value="RESPONSE_REGULATORY"/>
    <property type="match status" value="1"/>
</dbReference>
<dbReference type="InterPro" id="IPR021800">
    <property type="entry name" value="DUF3369"/>
</dbReference>
<keyword evidence="7" id="KW-1185">Reference proteome</keyword>
<evidence type="ECO:0000259" key="5">
    <source>
        <dbReference type="PROSITE" id="PS51832"/>
    </source>
</evidence>
<dbReference type="Gene3D" id="1.10.3210.10">
    <property type="entry name" value="Hypothetical protein af1432"/>
    <property type="match status" value="1"/>
</dbReference>
<comment type="caution">
    <text evidence="6">The sequence shown here is derived from an EMBL/GenBank/DDBJ whole genome shotgun (WGS) entry which is preliminary data.</text>
</comment>
<organism evidence="6 7">
    <name type="scientific">Fusibacter ferrireducens</name>
    <dbReference type="NCBI Taxonomy" id="2785058"/>
    <lineage>
        <taxon>Bacteria</taxon>
        <taxon>Bacillati</taxon>
        <taxon>Bacillota</taxon>
        <taxon>Clostridia</taxon>
        <taxon>Eubacteriales</taxon>
        <taxon>Eubacteriales Family XII. Incertae Sedis</taxon>
        <taxon>Fusibacter</taxon>
    </lineage>
</organism>
<evidence type="ECO:0000256" key="2">
    <source>
        <dbReference type="ARBA" id="ARBA00024867"/>
    </source>
</evidence>
<dbReference type="PANTHER" id="PTHR45228:SF9">
    <property type="entry name" value="3'3'-CGAMP-SPECIFIC PHOSPHODIESTERASE 2"/>
    <property type="match status" value="1"/>
</dbReference>
<protein>
    <recommendedName>
        <fullName evidence="1">Stage 0 sporulation protein A homolog</fullName>
    </recommendedName>
</protein>
<dbReference type="CDD" id="cd00077">
    <property type="entry name" value="HDc"/>
    <property type="match status" value="1"/>
</dbReference>
<accession>A0ABR9ZSV5</accession>
<gene>
    <name evidence="6" type="ORF">ISU02_10485</name>
</gene>
<dbReference type="SMART" id="SM00471">
    <property type="entry name" value="HDc"/>
    <property type="match status" value="1"/>
</dbReference>
<dbReference type="RefSeq" id="WP_194701796.1">
    <property type="nucleotide sequence ID" value="NZ_JADKNH010000006.1"/>
</dbReference>
<dbReference type="InterPro" id="IPR052020">
    <property type="entry name" value="Cyclic_di-GMP/3'3'-cGAMP_PDE"/>
</dbReference>
<dbReference type="SUPFAM" id="SSF52172">
    <property type="entry name" value="CheY-like"/>
    <property type="match status" value="1"/>
</dbReference>
<evidence type="ECO:0000256" key="1">
    <source>
        <dbReference type="ARBA" id="ARBA00018672"/>
    </source>
</evidence>
<evidence type="ECO:0000313" key="6">
    <source>
        <dbReference type="EMBL" id="MBF4693551.1"/>
    </source>
</evidence>
<feature type="domain" description="HD-GYP" evidence="5">
    <location>
        <begin position="323"/>
        <end position="520"/>
    </location>
</feature>
<keyword evidence="3" id="KW-0597">Phosphoprotein</keyword>
<evidence type="ECO:0000259" key="4">
    <source>
        <dbReference type="PROSITE" id="PS50110"/>
    </source>
</evidence>
<sequence>MTHKSPTMNHHKFDLDFLSKEDKPAMPLKKTYKIIIADDDEDVHVLTELLLKDFVFEGEGLIFIHTYSAVDTIRCIDRNPDAAVILLDVVMEEMNSGLKVVDYIRKVQKNRLVRIVLRTGQPGYAPEENLIRDYDINDYKLKTELTKQKMYTTLYACLRSYRDLIHIERNKSSLEELVKISGDLFKKSSLFDFLESIFMQISIFQKYSHHLPLSSKVEKNGLIFKADGIILVGMGKYKIYEDHKIDEIKHLIGLEDLLTTLPETDENIIYLKQGLLFYNKGLSALRDYVYIELNKDLYDKALIELLINNYALALENYQLNELLIKSHEDVIFTLTETIERHSNETSNHVKRVSMFMKLLAEHYDTPESEWDLLRISSVLHDIGKIGIPDSILKKPGRLTFEEFEIIKTHTEIGYRILGTNNHPIFEKAADIAYYHHEKFDGTGYPLGLSGTDIPLYARMMAIIDVFDALVSKRCYKEAIPIDEVFKIMASESGKHFDPILLELFLNDRAAIEKVLTTYND</sequence>
<evidence type="ECO:0000313" key="7">
    <source>
        <dbReference type="Proteomes" id="UP000614200"/>
    </source>
</evidence>
<dbReference type="InterPro" id="IPR001789">
    <property type="entry name" value="Sig_transdc_resp-reg_receiver"/>
</dbReference>
<dbReference type="InterPro" id="IPR011006">
    <property type="entry name" value="CheY-like_superfamily"/>
</dbReference>
<evidence type="ECO:0000256" key="3">
    <source>
        <dbReference type="PROSITE-ProRule" id="PRU00169"/>
    </source>
</evidence>
<name>A0ABR9ZSV5_9FIRM</name>
<dbReference type="Gene3D" id="3.40.50.2300">
    <property type="match status" value="1"/>
</dbReference>
<comment type="function">
    <text evidence="2">May play the central regulatory role in sporulation. It may be an element of the effector pathway responsible for the activation of sporulation genes in response to nutritional stress. Spo0A may act in concert with spo0H (a sigma factor) to control the expression of some genes that are critical to the sporulation process.</text>
</comment>